<feature type="transmembrane region" description="Helical" evidence="1">
    <location>
        <begin position="105"/>
        <end position="124"/>
    </location>
</feature>
<feature type="transmembrane region" description="Helical" evidence="1">
    <location>
        <begin position="255"/>
        <end position="275"/>
    </location>
</feature>
<feature type="transmembrane region" description="Helical" evidence="1">
    <location>
        <begin position="215"/>
        <end position="234"/>
    </location>
</feature>
<dbReference type="RefSeq" id="WP_150788182.1">
    <property type="nucleotide sequence ID" value="NZ_CABVJF010000039.1"/>
</dbReference>
<evidence type="ECO:0000256" key="1">
    <source>
        <dbReference type="SAM" id="Phobius"/>
    </source>
</evidence>
<feature type="transmembrane region" description="Helical" evidence="1">
    <location>
        <begin position="155"/>
        <end position="176"/>
    </location>
</feature>
<keyword evidence="1" id="KW-0472">Membrane</keyword>
<keyword evidence="1" id="KW-0812">Transmembrane</keyword>
<organism evidence="2 3">
    <name type="scientific">Pseudomonas fluorescens</name>
    <dbReference type="NCBI Taxonomy" id="294"/>
    <lineage>
        <taxon>Bacteria</taxon>
        <taxon>Pseudomonadati</taxon>
        <taxon>Pseudomonadota</taxon>
        <taxon>Gammaproteobacteria</taxon>
        <taxon>Pseudomonadales</taxon>
        <taxon>Pseudomonadaceae</taxon>
        <taxon>Pseudomonas</taxon>
    </lineage>
</organism>
<feature type="transmembrane region" description="Helical" evidence="1">
    <location>
        <begin position="345"/>
        <end position="362"/>
    </location>
</feature>
<accession>A0A5E7VU81</accession>
<gene>
    <name evidence="2" type="ORF">PS928_06314</name>
</gene>
<reference evidence="2 3" key="1">
    <citation type="submission" date="2019-09" db="EMBL/GenBank/DDBJ databases">
        <authorList>
            <person name="Chandra G."/>
            <person name="Truman W A."/>
        </authorList>
    </citation>
    <scope>NUCLEOTIDE SEQUENCE [LARGE SCALE GENOMIC DNA]</scope>
    <source>
        <strain evidence="2">PS928</strain>
    </source>
</reference>
<evidence type="ECO:0000313" key="3">
    <source>
        <dbReference type="Proteomes" id="UP000381378"/>
    </source>
</evidence>
<dbReference type="Proteomes" id="UP000381378">
    <property type="component" value="Unassembled WGS sequence"/>
</dbReference>
<dbReference type="AlphaFoldDB" id="A0A5E7VU81"/>
<evidence type="ECO:0000313" key="2">
    <source>
        <dbReference type="EMBL" id="VVQ26017.1"/>
    </source>
</evidence>
<dbReference type="EMBL" id="CABVJF010000039">
    <property type="protein sequence ID" value="VVQ26017.1"/>
    <property type="molecule type" value="Genomic_DNA"/>
</dbReference>
<keyword evidence="1" id="KW-1133">Transmembrane helix</keyword>
<dbReference type="OrthoDB" id="9204514at2"/>
<feature type="transmembrane region" description="Helical" evidence="1">
    <location>
        <begin position="131"/>
        <end position="149"/>
    </location>
</feature>
<feature type="transmembrane region" description="Helical" evidence="1">
    <location>
        <begin position="318"/>
        <end position="339"/>
    </location>
</feature>
<feature type="transmembrane region" description="Helical" evidence="1">
    <location>
        <begin position="183"/>
        <end position="203"/>
    </location>
</feature>
<feature type="transmembrane region" description="Helical" evidence="1">
    <location>
        <begin position="6"/>
        <end position="28"/>
    </location>
</feature>
<sequence>MGTDLLSTTAILLDLPNMLICLFLVLVFSIKLRIPKNYALLLSALCLVPFFLNGVLFPATYLGDQFRYWRAVNEIRAFQPLTDGGNVGYASYLLALIPLPLNETVRSLGFFNKFLYLIIIFFLIQKRFITHASMLFMVFYTSLILYTSLSLRDTLILFFMIFSFFALTRGYLFYSLILATPLFFIKFQNYFIQIIFIATYYLFAVRKNGISAKNSILVFSGLWLTLIAIAPIAIPEINHYRAAMYVEDGGDANDIKLISGIGDFIVTGLISGFYFLVKPLPWEAKNILQLIQSLENIFVLWFVSWVTLKCLKHDKKRALFWILFLLASSLIYGLVVFNYGTAARYRFPFLVIYILFITYDTFHNKYSSPPTHRLFNKFPSR</sequence>
<feature type="transmembrane region" description="Helical" evidence="1">
    <location>
        <begin position="40"/>
        <end position="61"/>
    </location>
</feature>
<feature type="transmembrane region" description="Helical" evidence="1">
    <location>
        <begin position="287"/>
        <end position="306"/>
    </location>
</feature>
<proteinExistence type="predicted"/>
<protein>
    <submittedName>
        <fullName evidence="2">Uncharacterized protein</fullName>
    </submittedName>
</protein>
<name>A0A5E7VU81_PSEFL</name>